<keyword evidence="1" id="KW-1133">Transmembrane helix</keyword>
<keyword evidence="3" id="KW-1185">Reference proteome</keyword>
<evidence type="ECO:0000313" key="3">
    <source>
        <dbReference type="Proteomes" id="UP000785625"/>
    </source>
</evidence>
<evidence type="ECO:0000256" key="1">
    <source>
        <dbReference type="SAM" id="Phobius"/>
    </source>
</evidence>
<comment type="caution">
    <text evidence="2">The sequence shown here is derived from an EMBL/GenBank/DDBJ whole genome shotgun (WGS) entry which is preliminary data.</text>
</comment>
<feature type="transmembrane region" description="Helical" evidence="1">
    <location>
        <begin position="167"/>
        <end position="185"/>
    </location>
</feature>
<dbReference type="Proteomes" id="UP000785625">
    <property type="component" value="Unassembled WGS sequence"/>
</dbReference>
<feature type="transmembrane region" description="Helical" evidence="1">
    <location>
        <begin position="224"/>
        <end position="251"/>
    </location>
</feature>
<feature type="transmembrane region" description="Helical" evidence="1">
    <location>
        <begin position="257"/>
        <end position="285"/>
    </location>
</feature>
<keyword evidence="1" id="KW-0472">Membrane</keyword>
<feature type="transmembrane region" description="Helical" evidence="1">
    <location>
        <begin position="60"/>
        <end position="82"/>
    </location>
</feature>
<reference evidence="2 3" key="1">
    <citation type="journal article" date="2021" name="Sci. Rep.">
        <title>The distribution of antibiotic resistance genes in chicken gut microbiota commensals.</title>
        <authorList>
            <person name="Juricova H."/>
            <person name="Matiasovicova J."/>
            <person name="Kubasova T."/>
            <person name="Cejkova D."/>
            <person name="Rychlik I."/>
        </authorList>
    </citation>
    <scope>NUCLEOTIDE SEQUENCE [LARGE SCALE GENOMIC DNA]</scope>
    <source>
        <strain evidence="2 3">An574</strain>
    </source>
</reference>
<dbReference type="EMBL" id="JACJKU010000065">
    <property type="protein sequence ID" value="MBM6941092.1"/>
    <property type="molecule type" value="Genomic_DNA"/>
</dbReference>
<feature type="transmembrane region" description="Helical" evidence="1">
    <location>
        <begin position="88"/>
        <end position="110"/>
    </location>
</feature>
<gene>
    <name evidence="2" type="ORF">H5975_06375</name>
</gene>
<protein>
    <recommendedName>
        <fullName evidence="4">DUF975 family protein</fullName>
    </recommendedName>
</protein>
<name>A0ABS2GXT0_9LACO</name>
<evidence type="ECO:0008006" key="4">
    <source>
        <dbReference type="Google" id="ProtNLM"/>
    </source>
</evidence>
<proteinExistence type="predicted"/>
<accession>A0ABS2GXT0</accession>
<keyword evidence="1" id="KW-0812">Transmembrane</keyword>
<organism evidence="2 3">
    <name type="scientific">Limosilactobacillus coleohominis</name>
    <dbReference type="NCBI Taxonomy" id="181675"/>
    <lineage>
        <taxon>Bacteria</taxon>
        <taxon>Bacillati</taxon>
        <taxon>Bacillota</taxon>
        <taxon>Bacilli</taxon>
        <taxon>Lactobacillales</taxon>
        <taxon>Lactobacillaceae</taxon>
        <taxon>Limosilactobacillus</taxon>
    </lineage>
</organism>
<sequence length="318" mass="36497">MIRGENRMKKVSLKDFINELKSSFKGEYTNALWPIGGFFIIFVALSAILMYFFQSIASSIMMNIMMVMYGMTSAGAIGMALLELVVALVLVLAVDFFYGFIQAAFQYTYLERFRNKEQKVTVSSIWAQYKRLNKNQLWRLALYIGLYIFLWTLPLDIVAGIFARKTAVVIICRVLNLILVIWKSLQYSQAYFLYNDKRPEFLGQSMRYALTASKRYMKGLKWNWLLVAIVTVVLPVVVWLAIFGGLGYYGIYTATNFWIWFGFIVAFLGIVAWLPVTYAATALYYAKTEPSQNLTTIFEGTFKSVEELTGQETKDTSK</sequence>
<feature type="transmembrane region" description="Helical" evidence="1">
    <location>
        <begin position="140"/>
        <end position="161"/>
    </location>
</feature>
<feature type="transmembrane region" description="Helical" evidence="1">
    <location>
        <begin position="31"/>
        <end position="53"/>
    </location>
</feature>
<evidence type="ECO:0000313" key="2">
    <source>
        <dbReference type="EMBL" id="MBM6941092.1"/>
    </source>
</evidence>